<evidence type="ECO:0000256" key="1">
    <source>
        <dbReference type="ARBA" id="ARBA00004651"/>
    </source>
</evidence>
<organism evidence="11 12">
    <name type="scientific">Qipengyuania qiaonensis</name>
    <dbReference type="NCBI Taxonomy" id="2867240"/>
    <lineage>
        <taxon>Bacteria</taxon>
        <taxon>Pseudomonadati</taxon>
        <taxon>Pseudomonadota</taxon>
        <taxon>Alphaproteobacteria</taxon>
        <taxon>Sphingomonadales</taxon>
        <taxon>Erythrobacteraceae</taxon>
        <taxon>Qipengyuania</taxon>
    </lineage>
</organism>
<dbReference type="InterPro" id="IPR003856">
    <property type="entry name" value="LPS_length_determ_N"/>
</dbReference>
<evidence type="ECO:0000313" key="12">
    <source>
        <dbReference type="Proteomes" id="UP000755104"/>
    </source>
</evidence>
<keyword evidence="6" id="KW-0175">Coiled coil</keyword>
<sequence>MQEVFDEIRSALHTVWNRRWVALAVAWGVCILGWLAIAFIPNSYESRARIYVELEDVLSEQLDISGDGKQAITKVRQTLVSGVNLERVVRTTKLGEKVATDAEMQTAVKNLTENIVVKSEQDNLFEITATVGKSSLSDAENAALAKDVVQSLIDIFRESNVAGNRGDVASTITFLDKQLDDRKRELEAAEQRRLNFESQYPDLVGGTASVTGRLQGMRTEMRGIDADIAAAQSALAAINGQLTSTPRNIVTADSGGARNALAQAQSQLAAMRARGLTDSHPDIQSQRRQIEALREQAADEPAGAGGSPNPAYTSLQSIRAERQANVQALEARKAALQSDISALIAAQADEPAVAAEANRISRDYQVLKDKYDELLRNREEMRLRGQVETERSAFKFEVIDQPTAPRRPAAPNRPLLLFAVLIFGIGAGAAVAFVMGQLKSSFTTAEKLQRTLDLPVIGTISRSMTEAGRRNEQLRLKQFLAGAGGLGAICFLLLAVEMIQVGSVA</sequence>
<evidence type="ECO:0000256" key="6">
    <source>
        <dbReference type="SAM" id="Coils"/>
    </source>
</evidence>
<dbReference type="InterPro" id="IPR014345">
    <property type="entry name" value="XrtA_polysacc_chain"/>
</dbReference>
<comment type="caution">
    <text evidence="11">The sequence shown here is derived from an EMBL/GenBank/DDBJ whole genome shotgun (WGS) entry which is preliminary data.</text>
</comment>
<dbReference type="PANTHER" id="PTHR32309">
    <property type="entry name" value="TYROSINE-PROTEIN KINASE"/>
    <property type="match status" value="1"/>
</dbReference>
<evidence type="ECO:0000313" key="11">
    <source>
        <dbReference type="EMBL" id="MBX7481147.1"/>
    </source>
</evidence>
<feature type="transmembrane region" description="Helical" evidence="8">
    <location>
        <begin position="20"/>
        <end position="40"/>
    </location>
</feature>
<feature type="domain" description="Tyrosine-protein kinase G-rich" evidence="10">
    <location>
        <begin position="359"/>
        <end position="434"/>
    </location>
</feature>
<dbReference type="NCBIfam" id="TIGR03007">
    <property type="entry name" value="pepcterm_ChnLen"/>
    <property type="match status" value="1"/>
</dbReference>
<evidence type="ECO:0000256" key="5">
    <source>
        <dbReference type="ARBA" id="ARBA00023136"/>
    </source>
</evidence>
<name>A0ABS7J1D4_9SPHN</name>
<keyword evidence="3 8" id="KW-0812">Transmembrane</keyword>
<dbReference type="Proteomes" id="UP000755104">
    <property type="component" value="Unassembled WGS sequence"/>
</dbReference>
<dbReference type="Pfam" id="PF13807">
    <property type="entry name" value="GNVR"/>
    <property type="match status" value="1"/>
</dbReference>
<dbReference type="InterPro" id="IPR032807">
    <property type="entry name" value="GNVR"/>
</dbReference>
<evidence type="ECO:0000256" key="4">
    <source>
        <dbReference type="ARBA" id="ARBA00022989"/>
    </source>
</evidence>
<dbReference type="InterPro" id="IPR050445">
    <property type="entry name" value="Bact_polysacc_biosynth/exp"/>
</dbReference>
<feature type="compositionally biased region" description="Basic and acidic residues" evidence="7">
    <location>
        <begin position="288"/>
        <end position="297"/>
    </location>
</feature>
<feature type="transmembrane region" description="Helical" evidence="8">
    <location>
        <begin position="479"/>
        <end position="499"/>
    </location>
</feature>
<evidence type="ECO:0000256" key="2">
    <source>
        <dbReference type="ARBA" id="ARBA00022475"/>
    </source>
</evidence>
<gene>
    <name evidence="11" type="ORF">K3174_01280</name>
</gene>
<dbReference type="Pfam" id="PF02706">
    <property type="entry name" value="Wzz"/>
    <property type="match status" value="1"/>
</dbReference>
<dbReference type="EMBL" id="JAIGNO010000001">
    <property type="protein sequence ID" value="MBX7481147.1"/>
    <property type="molecule type" value="Genomic_DNA"/>
</dbReference>
<reference evidence="11 12" key="1">
    <citation type="submission" date="2021-08" db="EMBL/GenBank/DDBJ databases">
        <title>Comparative Genomics Analysis of the Genus Qipengyuania Reveals Extensive Genetic Diversity and Metabolic Versatility, Including the Description of Fifteen Novel Species.</title>
        <authorList>
            <person name="Liu Y."/>
        </authorList>
    </citation>
    <scope>NUCLEOTIDE SEQUENCE [LARGE SCALE GENOMIC DNA]</scope>
    <source>
        <strain evidence="11 12">6D47A</strain>
    </source>
</reference>
<protein>
    <submittedName>
        <fullName evidence="11">Chain-length determining protein</fullName>
    </submittedName>
</protein>
<evidence type="ECO:0000259" key="9">
    <source>
        <dbReference type="Pfam" id="PF02706"/>
    </source>
</evidence>
<comment type="subcellular location">
    <subcellularLocation>
        <location evidence="1">Cell membrane</location>
        <topology evidence="1">Multi-pass membrane protein</topology>
    </subcellularLocation>
</comment>
<dbReference type="RefSeq" id="WP_221555019.1">
    <property type="nucleotide sequence ID" value="NZ_JAIGNO010000001.1"/>
</dbReference>
<evidence type="ECO:0000259" key="10">
    <source>
        <dbReference type="Pfam" id="PF13807"/>
    </source>
</evidence>
<feature type="region of interest" description="Disordered" evidence="7">
    <location>
        <begin position="275"/>
        <end position="312"/>
    </location>
</feature>
<keyword evidence="5 8" id="KW-0472">Membrane</keyword>
<accession>A0ABS7J1D4</accession>
<keyword evidence="4 8" id="KW-1133">Transmembrane helix</keyword>
<feature type="coiled-coil region" evidence="6">
    <location>
        <begin position="319"/>
        <end position="384"/>
    </location>
</feature>
<evidence type="ECO:0000256" key="3">
    <source>
        <dbReference type="ARBA" id="ARBA00022692"/>
    </source>
</evidence>
<dbReference type="PANTHER" id="PTHR32309:SF13">
    <property type="entry name" value="FERRIC ENTEROBACTIN TRANSPORT PROTEIN FEPE"/>
    <property type="match status" value="1"/>
</dbReference>
<evidence type="ECO:0000256" key="8">
    <source>
        <dbReference type="SAM" id="Phobius"/>
    </source>
</evidence>
<feature type="transmembrane region" description="Helical" evidence="8">
    <location>
        <begin position="415"/>
        <end position="435"/>
    </location>
</feature>
<keyword evidence="12" id="KW-1185">Reference proteome</keyword>
<evidence type="ECO:0000256" key="7">
    <source>
        <dbReference type="SAM" id="MobiDB-lite"/>
    </source>
</evidence>
<feature type="coiled-coil region" evidence="6">
    <location>
        <begin position="172"/>
        <end position="199"/>
    </location>
</feature>
<feature type="domain" description="Polysaccharide chain length determinant N-terminal" evidence="9">
    <location>
        <begin position="12"/>
        <end position="90"/>
    </location>
</feature>
<keyword evidence="2" id="KW-1003">Cell membrane</keyword>
<proteinExistence type="predicted"/>